<evidence type="ECO:0000256" key="4">
    <source>
        <dbReference type="ARBA" id="ARBA00022618"/>
    </source>
</evidence>
<evidence type="ECO:0000256" key="10">
    <source>
        <dbReference type="SAM" id="MobiDB-lite"/>
    </source>
</evidence>
<evidence type="ECO:0000256" key="8">
    <source>
        <dbReference type="ARBA" id="ARBA00023328"/>
    </source>
</evidence>
<organism evidence="12 13">
    <name type="scientific">Oryzias melastigma</name>
    <name type="common">Marine medaka</name>
    <dbReference type="NCBI Taxonomy" id="30732"/>
    <lineage>
        <taxon>Eukaryota</taxon>
        <taxon>Metazoa</taxon>
        <taxon>Chordata</taxon>
        <taxon>Craniata</taxon>
        <taxon>Vertebrata</taxon>
        <taxon>Euteleostomi</taxon>
        <taxon>Actinopterygii</taxon>
        <taxon>Neopterygii</taxon>
        <taxon>Teleostei</taxon>
        <taxon>Neoteleostei</taxon>
        <taxon>Acanthomorphata</taxon>
        <taxon>Ovalentaria</taxon>
        <taxon>Atherinomorphae</taxon>
        <taxon>Beloniformes</taxon>
        <taxon>Adrianichthyidae</taxon>
        <taxon>Oryziinae</taxon>
        <taxon>Oryzias</taxon>
    </lineage>
</organism>
<evidence type="ECO:0000256" key="7">
    <source>
        <dbReference type="ARBA" id="ARBA00023306"/>
    </source>
</evidence>
<dbReference type="GO" id="GO:0051177">
    <property type="term" value="P:meiotic sister chromatid cohesion"/>
    <property type="evidence" value="ECO:0007669"/>
    <property type="project" value="TreeGrafter"/>
</dbReference>
<dbReference type="GO" id="GO:0000776">
    <property type="term" value="C:kinetochore"/>
    <property type="evidence" value="ECO:0007669"/>
    <property type="project" value="TreeGrafter"/>
</dbReference>
<dbReference type="AlphaFoldDB" id="A0A834F1T3"/>
<evidence type="ECO:0000256" key="3">
    <source>
        <dbReference type="ARBA" id="ARBA00022454"/>
    </source>
</evidence>
<evidence type="ECO:0000256" key="1">
    <source>
        <dbReference type="ARBA" id="ARBA00004584"/>
    </source>
</evidence>
<evidence type="ECO:0000259" key="11">
    <source>
        <dbReference type="Pfam" id="PF07557"/>
    </source>
</evidence>
<feature type="region of interest" description="Disordered" evidence="10">
    <location>
        <begin position="289"/>
        <end position="439"/>
    </location>
</feature>
<dbReference type="GO" id="GO:0051301">
    <property type="term" value="P:cell division"/>
    <property type="evidence" value="ECO:0007669"/>
    <property type="project" value="UniProtKB-KW"/>
</dbReference>
<dbReference type="GO" id="GO:0005634">
    <property type="term" value="C:nucleus"/>
    <property type="evidence" value="ECO:0007669"/>
    <property type="project" value="InterPro"/>
</dbReference>
<feature type="region of interest" description="Disordered" evidence="10">
    <location>
        <begin position="149"/>
        <end position="175"/>
    </location>
</feature>
<gene>
    <name evidence="12" type="ORF">FQA47_019477</name>
</gene>
<feature type="compositionally biased region" description="Polar residues" evidence="10">
    <location>
        <begin position="159"/>
        <end position="170"/>
    </location>
</feature>
<feature type="compositionally biased region" description="Basic and acidic residues" evidence="10">
    <location>
        <begin position="568"/>
        <end position="582"/>
    </location>
</feature>
<dbReference type="Pfam" id="PF07557">
    <property type="entry name" value="Shugoshin_C"/>
    <property type="match status" value="1"/>
</dbReference>
<feature type="compositionally biased region" description="Basic residues" evidence="10">
    <location>
        <begin position="394"/>
        <end position="408"/>
    </location>
</feature>
<dbReference type="InterPro" id="IPR011515">
    <property type="entry name" value="Shugoshin_C"/>
</dbReference>
<feature type="coiled-coil region" evidence="9">
    <location>
        <begin position="35"/>
        <end position="62"/>
    </location>
</feature>
<dbReference type="PANTHER" id="PTHR21577:SF3">
    <property type="entry name" value="SHUGOSHIN 1-RELATED"/>
    <property type="match status" value="1"/>
</dbReference>
<dbReference type="Proteomes" id="UP000646548">
    <property type="component" value="Unassembled WGS sequence"/>
</dbReference>
<comment type="similarity">
    <text evidence="2">Belongs to the shugoshin family.</text>
</comment>
<keyword evidence="4" id="KW-0132">Cell division</keyword>
<keyword evidence="5" id="KW-0159">Chromosome partition</keyword>
<feature type="region of interest" description="Disordered" evidence="10">
    <location>
        <begin position="536"/>
        <end position="583"/>
    </location>
</feature>
<sequence>MLLKPSKQTSVAASKIKNKILNNSSFFKVSLKTNNKALALALQAQKEKSRQLEMQVVYLQKQLQALTFELAAKKYKHRKLMSLLQNLHSSTLLHLGMIKDLICDRDSLTQPGDPVGFFDDNIEESPASGSPAAEFVLSSEVSANVLCSSKPSSLPQSSNDDLTVVSSETPGNPDAVESLSIQNAGASPPAAGGLSGSSLRERVERLSLVLSQTGCDMKSVLCPPNRQATAKPTPFLSGEAGSPKRVDLETEAELHSQEKTLLLNTTMEITQSDTAEIITVETNANKKNRLCKRKGTKEPPEVPANTAPQTLQHPHLDPTGPGASEPPLPKTFCRNTTVSRIPKRALKSTSKHRDKASSDVEDYFTDPEVSMPWSSSRDSENAPAQEAHANMHCQKSKRSWRGVSRKVQKPVASAPSQEDETLRLTKKPEEEQSLVQKEPEELQFCCEEEGTFQDLELMSGGKRKTYTKPRRRRTCMSVSGRGVSMTSDLAPVVPAEPQCEAEELLAYTADGVRARGSEYSAHKNRCSSGKGLLLETQEASASGSTSHKSKKTRREEAESSSTRVLTNHKTDHHSNKKGRPEDPACTLSLDECLPCSSHGEPHDNSAVLNPAAFDFKLLTDQELDRETAETQTDTRNLRETFVVFRRKTRDGRKSAARSGSVALGAPTAQSAGDLLMDELPPWLLDTSGGDLDSDSASLLATPCTLMQLSRGGLTEESAAMKEASPARRVLTTVTNITSSPDGNPAGRGRRRHGVVSYKEPSLNSKIRRGDKFTDTTFLNSPTFKEKRRKKQQRRRD</sequence>
<dbReference type="Gene3D" id="1.20.5.730">
    <property type="entry name" value="Single helix bin"/>
    <property type="match status" value="1"/>
</dbReference>
<reference evidence="12" key="1">
    <citation type="journal article" name="BMC Genomics">
        <title>Long-read sequencing and de novo genome assembly of marine medaka (Oryzias melastigma).</title>
        <authorList>
            <person name="Liang P."/>
            <person name="Saqib H.S.A."/>
            <person name="Ni X."/>
            <person name="Shen Y."/>
        </authorList>
    </citation>
    <scope>NUCLEOTIDE SEQUENCE</scope>
    <source>
        <strain evidence="12">Bigg-433</strain>
    </source>
</reference>
<evidence type="ECO:0000313" key="13">
    <source>
        <dbReference type="Proteomes" id="UP000646548"/>
    </source>
</evidence>
<evidence type="ECO:0000256" key="2">
    <source>
        <dbReference type="ARBA" id="ARBA00010845"/>
    </source>
</evidence>
<feature type="compositionally biased region" description="Basic residues" evidence="10">
    <location>
        <begin position="461"/>
        <end position="474"/>
    </location>
</feature>
<dbReference type="EMBL" id="WKFB01000475">
    <property type="protein sequence ID" value="KAF6721910.1"/>
    <property type="molecule type" value="Genomic_DNA"/>
</dbReference>
<evidence type="ECO:0000256" key="5">
    <source>
        <dbReference type="ARBA" id="ARBA00022829"/>
    </source>
</evidence>
<dbReference type="GO" id="GO:0045132">
    <property type="term" value="P:meiotic chromosome segregation"/>
    <property type="evidence" value="ECO:0007669"/>
    <property type="project" value="InterPro"/>
</dbReference>
<proteinExistence type="inferred from homology"/>
<comment type="subcellular location">
    <subcellularLocation>
        <location evidence="1">Chromosome</location>
        <location evidence="1">Centromere</location>
    </subcellularLocation>
</comment>
<dbReference type="InterPro" id="IPR038889">
    <property type="entry name" value="Shugoshin1/2"/>
</dbReference>
<keyword evidence="7" id="KW-0131">Cell cycle</keyword>
<evidence type="ECO:0000256" key="9">
    <source>
        <dbReference type="SAM" id="Coils"/>
    </source>
</evidence>
<name>A0A834F1T3_ORYME</name>
<keyword evidence="3" id="KW-0158">Chromosome</keyword>
<comment type="caution">
    <text evidence="12">The sequence shown here is derived from an EMBL/GenBank/DDBJ whole genome shotgun (WGS) entry which is preliminary data.</text>
</comment>
<feature type="compositionally biased region" description="Low complexity" evidence="10">
    <location>
        <begin position="149"/>
        <end position="158"/>
    </location>
</feature>
<feature type="compositionally biased region" description="Basic residues" evidence="10">
    <location>
        <begin position="341"/>
        <end position="354"/>
    </location>
</feature>
<dbReference type="PANTHER" id="PTHR21577">
    <property type="entry name" value="SHUGOSHIN"/>
    <property type="match status" value="1"/>
</dbReference>
<accession>A0A834F1T3</accession>
<feature type="compositionally biased region" description="Basic residues" evidence="10">
    <location>
        <begin position="785"/>
        <end position="796"/>
    </location>
</feature>
<feature type="compositionally biased region" description="Basic and acidic residues" evidence="10">
    <location>
        <begin position="420"/>
        <end position="430"/>
    </location>
</feature>
<evidence type="ECO:0000256" key="6">
    <source>
        <dbReference type="ARBA" id="ARBA00023054"/>
    </source>
</evidence>
<feature type="compositionally biased region" description="Polar residues" evidence="10">
    <location>
        <begin position="537"/>
        <end position="546"/>
    </location>
</feature>
<keyword evidence="8" id="KW-0137">Centromere</keyword>
<feature type="region of interest" description="Disordered" evidence="10">
    <location>
        <begin position="735"/>
        <end position="796"/>
    </location>
</feature>
<evidence type="ECO:0000313" key="12">
    <source>
        <dbReference type="EMBL" id="KAF6721910.1"/>
    </source>
</evidence>
<protein>
    <submittedName>
        <fullName evidence="12">Shugoshin-like 2</fullName>
    </submittedName>
</protein>
<feature type="region of interest" description="Disordered" evidence="10">
    <location>
        <begin position="459"/>
        <end position="479"/>
    </location>
</feature>
<keyword evidence="6 9" id="KW-0175">Coiled coil</keyword>
<feature type="domain" description="Shugoshin C-terminal" evidence="11">
    <location>
        <begin position="746"/>
        <end position="768"/>
    </location>
</feature>